<evidence type="ECO:0000256" key="2">
    <source>
        <dbReference type="ARBA" id="ARBA00023157"/>
    </source>
</evidence>
<evidence type="ECO:0000259" key="3">
    <source>
        <dbReference type="PROSITE" id="PS50948"/>
    </source>
</evidence>
<keyword evidence="1" id="KW-0677">Repeat</keyword>
<gene>
    <name evidence="4" type="ORF">CYMTET_46922</name>
</gene>
<dbReference type="Proteomes" id="UP001190700">
    <property type="component" value="Unassembled WGS sequence"/>
</dbReference>
<dbReference type="InterPro" id="IPR000177">
    <property type="entry name" value="Apple"/>
</dbReference>
<protein>
    <recommendedName>
        <fullName evidence="3">Apple domain-containing protein</fullName>
    </recommendedName>
</protein>
<name>A0AAE0BWK5_9CHLO</name>
<keyword evidence="2" id="KW-1015">Disulfide bond</keyword>
<dbReference type="SUPFAM" id="SSF57414">
    <property type="entry name" value="Hairpin loop containing domain-like"/>
    <property type="match status" value="1"/>
</dbReference>
<dbReference type="GO" id="GO:0006508">
    <property type="term" value="P:proteolysis"/>
    <property type="evidence" value="ECO:0007669"/>
    <property type="project" value="InterPro"/>
</dbReference>
<dbReference type="InterPro" id="IPR003609">
    <property type="entry name" value="Pan_app"/>
</dbReference>
<evidence type="ECO:0000313" key="5">
    <source>
        <dbReference type="Proteomes" id="UP001190700"/>
    </source>
</evidence>
<organism evidence="4 5">
    <name type="scientific">Cymbomonas tetramitiformis</name>
    <dbReference type="NCBI Taxonomy" id="36881"/>
    <lineage>
        <taxon>Eukaryota</taxon>
        <taxon>Viridiplantae</taxon>
        <taxon>Chlorophyta</taxon>
        <taxon>Pyramimonadophyceae</taxon>
        <taxon>Pyramimonadales</taxon>
        <taxon>Pyramimonadaceae</taxon>
        <taxon>Cymbomonas</taxon>
    </lineage>
</organism>
<dbReference type="Gene3D" id="3.50.4.10">
    <property type="entry name" value="Hepatocyte Growth Factor"/>
    <property type="match status" value="1"/>
</dbReference>
<proteinExistence type="predicted"/>
<reference evidence="4 5" key="1">
    <citation type="journal article" date="2015" name="Genome Biol. Evol.">
        <title>Comparative Genomics of a Bacterivorous Green Alga Reveals Evolutionary Causalities and Consequences of Phago-Mixotrophic Mode of Nutrition.</title>
        <authorList>
            <person name="Burns J.A."/>
            <person name="Paasch A."/>
            <person name="Narechania A."/>
            <person name="Kim E."/>
        </authorList>
    </citation>
    <scope>NUCLEOTIDE SEQUENCE [LARGE SCALE GENOMIC DNA]</scope>
    <source>
        <strain evidence="4 5">PLY_AMNH</strain>
    </source>
</reference>
<evidence type="ECO:0000313" key="4">
    <source>
        <dbReference type="EMBL" id="KAK3243419.1"/>
    </source>
</evidence>
<dbReference type="AlphaFoldDB" id="A0AAE0BWK5"/>
<keyword evidence="5" id="KW-1185">Reference proteome</keyword>
<dbReference type="SMART" id="SM00223">
    <property type="entry name" value="APPLE"/>
    <property type="match status" value="1"/>
</dbReference>
<comment type="caution">
    <text evidence="4">The sequence shown here is derived from an EMBL/GenBank/DDBJ whole genome shotgun (WGS) entry which is preliminary data.</text>
</comment>
<evidence type="ECO:0000256" key="1">
    <source>
        <dbReference type="ARBA" id="ARBA00022737"/>
    </source>
</evidence>
<dbReference type="PROSITE" id="PS50948">
    <property type="entry name" value="PAN"/>
    <property type="match status" value="1"/>
</dbReference>
<sequence length="131" mass="14369">MWINGRKRQGLADRKRGGSEPAAFRHLTVSPAVHRYSDSCFMEGVSYRSPDEENPAFLELVDVSSTEACHEACLWMEGCAFFTMLMLTEASISGYLCNLWTADAVAFVTAEYGPISGPKVCPVRVLITLAG</sequence>
<feature type="domain" description="Apple" evidence="3">
    <location>
        <begin position="40"/>
        <end position="121"/>
    </location>
</feature>
<accession>A0AAE0BWK5</accession>
<dbReference type="GO" id="GO:0005576">
    <property type="term" value="C:extracellular region"/>
    <property type="evidence" value="ECO:0007669"/>
    <property type="project" value="InterPro"/>
</dbReference>
<dbReference type="EMBL" id="LGRX02032862">
    <property type="protein sequence ID" value="KAK3243419.1"/>
    <property type="molecule type" value="Genomic_DNA"/>
</dbReference>